<keyword evidence="3" id="KW-1185">Reference proteome</keyword>
<name>A0A177EKE0_9MICR</name>
<accession>A0A177EKE0</accession>
<keyword evidence="1" id="KW-0732">Signal</keyword>
<evidence type="ECO:0000313" key="3">
    <source>
        <dbReference type="Proteomes" id="UP000185944"/>
    </source>
</evidence>
<protein>
    <submittedName>
        <fullName evidence="2">Uncharacterized protein</fullName>
    </submittedName>
</protein>
<dbReference type="AlphaFoldDB" id="A0A177EKE0"/>
<gene>
    <name evidence="2" type="ORF">NEDG_02085</name>
</gene>
<feature type="signal peptide" evidence="1">
    <location>
        <begin position="1"/>
        <end position="22"/>
    </location>
</feature>
<dbReference type="VEuPathDB" id="MicrosporidiaDB:NEDG_02085"/>
<dbReference type="Proteomes" id="UP000185944">
    <property type="component" value="Unassembled WGS sequence"/>
</dbReference>
<reference evidence="2 3" key="1">
    <citation type="submission" date="2016-02" db="EMBL/GenBank/DDBJ databases">
        <title>Discovery of a natural microsporidian pathogen with a broad tissue tropism in Caenorhabditis elegans.</title>
        <authorList>
            <person name="Luallen R.J."/>
            <person name="Reinke A.W."/>
            <person name="Tong L."/>
            <person name="Botts M.R."/>
            <person name="Felix M.-A."/>
            <person name="Troemel E.R."/>
        </authorList>
    </citation>
    <scope>NUCLEOTIDE SEQUENCE [LARGE SCALE GENOMIC DNA]</scope>
    <source>
        <strain evidence="2 3">JUm2807</strain>
    </source>
</reference>
<dbReference type="GeneID" id="93648435"/>
<dbReference type="RefSeq" id="XP_067545659.1">
    <property type="nucleotide sequence ID" value="XM_067689503.1"/>
</dbReference>
<proteinExistence type="predicted"/>
<comment type="caution">
    <text evidence="2">The sequence shown here is derived from an EMBL/GenBank/DDBJ whole genome shotgun (WGS) entry which is preliminary data.</text>
</comment>
<feature type="chain" id="PRO_5008060536" evidence="1">
    <location>
        <begin position="23"/>
        <end position="246"/>
    </location>
</feature>
<sequence>MGQTVLNTALSLLLLSVSPMLAFSGSVSINHELATENTSVGYLYNLASGMYVGSYKSLDAFNTYTQGPRGSLLRTMGVVDKYSAIRLSLHKESSGSESLVTFVVDSNTPPLALYDTTDSDDGFYDPSFRRFDTLPMLQVVGNKLYAGIRKHTEAPKMFVLVPNTLDYAHKTFMIKSATRGYYMRARGTSGELVIATRATCTSSPYRDQCLFSWVPGFSVSKLLNDPIRMQDAQSILTGASDDEEWV</sequence>
<evidence type="ECO:0000256" key="1">
    <source>
        <dbReference type="SAM" id="SignalP"/>
    </source>
</evidence>
<evidence type="ECO:0000313" key="2">
    <source>
        <dbReference type="EMBL" id="OAG32166.1"/>
    </source>
</evidence>
<dbReference type="EMBL" id="LTDL01000011">
    <property type="protein sequence ID" value="OAG32166.1"/>
    <property type="molecule type" value="Genomic_DNA"/>
</dbReference>
<organism evidence="2 3">
    <name type="scientific">Nematocida displodere</name>
    <dbReference type="NCBI Taxonomy" id="1805483"/>
    <lineage>
        <taxon>Eukaryota</taxon>
        <taxon>Fungi</taxon>
        <taxon>Fungi incertae sedis</taxon>
        <taxon>Microsporidia</taxon>
        <taxon>Nematocida</taxon>
    </lineage>
</organism>